<name>A0A0F8YT90_9ZZZZ</name>
<comment type="caution">
    <text evidence="1">The sequence shown here is derived from an EMBL/GenBank/DDBJ whole genome shotgun (WGS) entry which is preliminary data.</text>
</comment>
<proteinExistence type="predicted"/>
<sequence>MADELLRTVLRAAAQPWPESRRSARPVEIVHPQLTEQAKKVRPVLTAAVTPPKLSSVPV</sequence>
<gene>
    <name evidence="1" type="ORF">LCGC14_3117110</name>
</gene>
<feature type="non-terminal residue" evidence="1">
    <location>
        <position position="59"/>
    </location>
</feature>
<reference evidence="1" key="1">
    <citation type="journal article" date="2015" name="Nature">
        <title>Complex archaea that bridge the gap between prokaryotes and eukaryotes.</title>
        <authorList>
            <person name="Spang A."/>
            <person name="Saw J.H."/>
            <person name="Jorgensen S.L."/>
            <person name="Zaremba-Niedzwiedzka K."/>
            <person name="Martijn J."/>
            <person name="Lind A.E."/>
            <person name="van Eijk R."/>
            <person name="Schleper C."/>
            <person name="Guy L."/>
            <person name="Ettema T.J."/>
        </authorList>
    </citation>
    <scope>NUCLEOTIDE SEQUENCE</scope>
</reference>
<dbReference type="EMBL" id="LAZR01067619">
    <property type="protein sequence ID" value="KKK51221.1"/>
    <property type="molecule type" value="Genomic_DNA"/>
</dbReference>
<accession>A0A0F8YT90</accession>
<dbReference type="AlphaFoldDB" id="A0A0F8YT90"/>
<protein>
    <submittedName>
        <fullName evidence="1">Uncharacterized protein</fullName>
    </submittedName>
</protein>
<evidence type="ECO:0000313" key="1">
    <source>
        <dbReference type="EMBL" id="KKK51221.1"/>
    </source>
</evidence>
<organism evidence="1">
    <name type="scientific">marine sediment metagenome</name>
    <dbReference type="NCBI Taxonomy" id="412755"/>
    <lineage>
        <taxon>unclassified sequences</taxon>
        <taxon>metagenomes</taxon>
        <taxon>ecological metagenomes</taxon>
    </lineage>
</organism>